<dbReference type="AlphaFoldDB" id="A0A6M1QZD4"/>
<evidence type="ECO:0000313" key="2">
    <source>
        <dbReference type="Proteomes" id="UP000483261"/>
    </source>
</evidence>
<name>A0A6M1QZD4_9ACTN</name>
<proteinExistence type="predicted"/>
<gene>
    <name evidence="1" type="ORF">G5C66_10615</name>
</gene>
<accession>A0A6M1QZD4</accession>
<evidence type="ECO:0000313" key="1">
    <source>
        <dbReference type="EMBL" id="NGN93186.1"/>
    </source>
</evidence>
<protein>
    <submittedName>
        <fullName evidence="1">Uncharacterized protein</fullName>
    </submittedName>
</protein>
<organism evidence="1 2">
    <name type="scientific">Nocardioides turkmenicus</name>
    <dbReference type="NCBI Taxonomy" id="2711220"/>
    <lineage>
        <taxon>Bacteria</taxon>
        <taxon>Bacillati</taxon>
        <taxon>Actinomycetota</taxon>
        <taxon>Actinomycetes</taxon>
        <taxon>Propionibacteriales</taxon>
        <taxon>Nocardioidaceae</taxon>
        <taxon>Nocardioides</taxon>
    </lineage>
</organism>
<dbReference type="EMBL" id="JAALAA010000007">
    <property type="protein sequence ID" value="NGN93186.1"/>
    <property type="molecule type" value="Genomic_DNA"/>
</dbReference>
<sequence>MTVQRVERDEVVTSAEQILGLDNQGVDLLSLEGLCASLRRAASFLCPASPRQIVDAVRDVLAPLSSQLERDALTDALDALVTSGDLLELRQPGGRTRQLFLGPPSFVEKHAGEYLLLGIRPRNAPLVDESSELEVIYDAHTRSVLVDPASGEAALLAAGLHRLTREQWTKAPRREAPSDVVEEVHRLLSAEQATPGAISGLSIIDPGKVIQFYKGRWREPTSDDNGLFVGRRPQAYGAPIWCVVDLSVGVPQAVLDLPINSNVAPGWDDARGIQAALDAGNNTPQQYRVRQGAQGGTTFDFFAPLPTWAERYLAISGWPAPKGPKSLFSYCLPAAAVDDAQQFLSASLWMTALKEDH</sequence>
<comment type="caution">
    <text evidence="1">The sequence shown here is derived from an EMBL/GenBank/DDBJ whole genome shotgun (WGS) entry which is preliminary data.</text>
</comment>
<dbReference type="Proteomes" id="UP000483261">
    <property type="component" value="Unassembled WGS sequence"/>
</dbReference>
<keyword evidence="2" id="KW-1185">Reference proteome</keyword>
<dbReference type="RefSeq" id="WP_165110911.1">
    <property type="nucleotide sequence ID" value="NZ_JAALAA010000007.1"/>
</dbReference>
<reference evidence="1 2" key="1">
    <citation type="submission" date="2020-02" db="EMBL/GenBank/DDBJ databases">
        <title>Whole-genome analyses of novel actinobacteria.</title>
        <authorList>
            <person name="Sahin N."/>
        </authorList>
    </citation>
    <scope>NUCLEOTIDE SEQUENCE [LARGE SCALE GENOMIC DNA]</scope>
    <source>
        <strain evidence="1 2">KC13</strain>
    </source>
</reference>